<reference evidence="1" key="1">
    <citation type="submission" date="2022-08" db="EMBL/GenBank/DDBJ databases">
        <title>Genome Sequence of Lecanicillium fungicola.</title>
        <authorList>
            <person name="Buettner E."/>
        </authorList>
    </citation>
    <scope>NUCLEOTIDE SEQUENCE</scope>
    <source>
        <strain evidence="1">Babe33</strain>
    </source>
</reference>
<name>A0ACC1N5V8_9HYPO</name>
<gene>
    <name evidence="1" type="ORF">NQ176_g6051</name>
</gene>
<dbReference type="Proteomes" id="UP001143910">
    <property type="component" value="Unassembled WGS sequence"/>
</dbReference>
<sequence length="408" mass="43866">MKYLNSQISWVLVTGALASVLPPADDPAQSKTKPLAPPVVLPLKWTTSSVYGPGLWMVDISIGTPEQKQTLIFDPTFSDTEIHSSSDENFQAACKTEVPSFCSSWDYSADVFQLGGVKLTNQTFAYAKASEEPYGNLGLSPPATEVGFRLGGFPQYPTFMEQLVSQGVYDNACFSVWLDPQFPSDGFTTMPDGEVTFGGIDTGKFNGELITLPVTTKVNNTAQAERWDLTLTGVTLGNDQTNLSPKAVDCFVSVGGGEHSLPQDVYDSLAAAIPHSSFNPSIGLYEVPCDAKHDQNNKVTFTLSSPRTLIHPDGQHFSVEVPVEGFIWPMSVFLGADADPNTCTIAAVPMPEGTKRCNLGWTMSKGGYWVYDLFNGEISFAPAAAKGEKPSQTIRVPKGGVAALALSH</sequence>
<evidence type="ECO:0000313" key="2">
    <source>
        <dbReference type="Proteomes" id="UP001143910"/>
    </source>
</evidence>
<accession>A0ACC1N5V8</accession>
<comment type="caution">
    <text evidence="1">The sequence shown here is derived from an EMBL/GenBank/DDBJ whole genome shotgun (WGS) entry which is preliminary data.</text>
</comment>
<proteinExistence type="predicted"/>
<protein>
    <submittedName>
        <fullName evidence="1">Uncharacterized protein</fullName>
    </submittedName>
</protein>
<dbReference type="EMBL" id="JANJQO010000828">
    <property type="protein sequence ID" value="KAJ2974444.1"/>
    <property type="molecule type" value="Genomic_DNA"/>
</dbReference>
<evidence type="ECO:0000313" key="1">
    <source>
        <dbReference type="EMBL" id="KAJ2974444.1"/>
    </source>
</evidence>
<organism evidence="1 2">
    <name type="scientific">Zarea fungicola</name>
    <dbReference type="NCBI Taxonomy" id="93591"/>
    <lineage>
        <taxon>Eukaryota</taxon>
        <taxon>Fungi</taxon>
        <taxon>Dikarya</taxon>
        <taxon>Ascomycota</taxon>
        <taxon>Pezizomycotina</taxon>
        <taxon>Sordariomycetes</taxon>
        <taxon>Hypocreomycetidae</taxon>
        <taxon>Hypocreales</taxon>
        <taxon>Cordycipitaceae</taxon>
        <taxon>Zarea</taxon>
    </lineage>
</organism>
<keyword evidence="2" id="KW-1185">Reference proteome</keyword>